<dbReference type="RefSeq" id="WP_355403043.1">
    <property type="nucleotide sequence ID" value="NZ_JBEXPZ010000064.1"/>
</dbReference>
<evidence type="ECO:0000256" key="2">
    <source>
        <dbReference type="ARBA" id="ARBA00022741"/>
    </source>
</evidence>
<keyword evidence="3 5" id="KW-0067">ATP-binding</keyword>
<proteinExistence type="inferred from homology"/>
<protein>
    <submittedName>
        <fullName evidence="5">ATP-binding protein</fullName>
    </submittedName>
</protein>
<dbReference type="InterPro" id="IPR003593">
    <property type="entry name" value="AAA+_ATPase"/>
</dbReference>
<dbReference type="InterPro" id="IPR054472">
    <property type="entry name" value="WHD"/>
</dbReference>
<feature type="domain" description="AAA+ ATPase" evidence="4">
    <location>
        <begin position="473"/>
        <end position="605"/>
    </location>
</feature>
<evidence type="ECO:0000313" key="6">
    <source>
        <dbReference type="Proteomes" id="UP001550210"/>
    </source>
</evidence>
<name>A0ABV2V8F0_9ACTN</name>
<evidence type="ECO:0000256" key="1">
    <source>
        <dbReference type="ARBA" id="ARBA00006914"/>
    </source>
</evidence>
<gene>
    <name evidence="5" type="ORF">ABZZ21_37185</name>
</gene>
<keyword evidence="2" id="KW-0547">Nucleotide-binding</keyword>
<keyword evidence="6" id="KW-1185">Reference proteome</keyword>
<reference evidence="5 6" key="1">
    <citation type="submission" date="2024-06" db="EMBL/GenBank/DDBJ databases">
        <title>The Natural Products Discovery Center: Release of the First 8490 Sequenced Strains for Exploring Actinobacteria Biosynthetic Diversity.</title>
        <authorList>
            <person name="Kalkreuter E."/>
            <person name="Kautsar S.A."/>
            <person name="Yang D."/>
            <person name="Bader C.D."/>
            <person name="Teijaro C.N."/>
            <person name="Fluegel L."/>
            <person name="Davis C.M."/>
            <person name="Simpson J.R."/>
            <person name="Lauterbach L."/>
            <person name="Steele A.D."/>
            <person name="Gui C."/>
            <person name="Meng S."/>
            <person name="Li G."/>
            <person name="Viehrig K."/>
            <person name="Ye F."/>
            <person name="Su P."/>
            <person name="Kiefer A.F."/>
            <person name="Nichols A."/>
            <person name="Cepeda A.J."/>
            <person name="Yan W."/>
            <person name="Fan B."/>
            <person name="Jiang Y."/>
            <person name="Adhikari A."/>
            <person name="Zheng C.-J."/>
            <person name="Schuster L."/>
            <person name="Cowan T.M."/>
            <person name="Smanski M.J."/>
            <person name="Chevrette M.G."/>
            <person name="De Carvalho L.P.S."/>
            <person name="Shen B."/>
        </authorList>
    </citation>
    <scope>NUCLEOTIDE SEQUENCE [LARGE SCALE GENOMIC DNA]</scope>
    <source>
        <strain evidence="5 6">NPDC006434</strain>
    </source>
</reference>
<dbReference type="Gene3D" id="3.40.50.300">
    <property type="entry name" value="P-loop containing nucleotide triphosphate hydrolases"/>
    <property type="match status" value="1"/>
</dbReference>
<dbReference type="CDD" id="cd19481">
    <property type="entry name" value="RecA-like_protease"/>
    <property type="match status" value="1"/>
</dbReference>
<accession>A0ABV2V8F0</accession>
<dbReference type="InterPro" id="IPR027417">
    <property type="entry name" value="P-loop_NTPase"/>
</dbReference>
<dbReference type="GO" id="GO:0005524">
    <property type="term" value="F:ATP binding"/>
    <property type="evidence" value="ECO:0007669"/>
    <property type="project" value="UniProtKB-KW"/>
</dbReference>
<comment type="similarity">
    <text evidence="1">Belongs to the AAA ATPase family.</text>
</comment>
<dbReference type="EMBL" id="JBEXPZ010000064">
    <property type="protein sequence ID" value="MET9850088.1"/>
    <property type="molecule type" value="Genomic_DNA"/>
</dbReference>
<dbReference type="Pfam" id="PF00004">
    <property type="entry name" value="AAA"/>
    <property type="match status" value="1"/>
</dbReference>
<dbReference type="PANTHER" id="PTHR23073">
    <property type="entry name" value="26S PROTEASOME REGULATORY SUBUNIT"/>
    <property type="match status" value="1"/>
</dbReference>
<dbReference type="Pfam" id="PF22977">
    <property type="entry name" value="WHD"/>
    <property type="match status" value="1"/>
</dbReference>
<organism evidence="5 6">
    <name type="scientific">Streptomyces ossamyceticus</name>
    <dbReference type="NCBI Taxonomy" id="249581"/>
    <lineage>
        <taxon>Bacteria</taxon>
        <taxon>Bacillati</taxon>
        <taxon>Actinomycetota</taxon>
        <taxon>Actinomycetes</taxon>
        <taxon>Kitasatosporales</taxon>
        <taxon>Streptomycetaceae</taxon>
        <taxon>Streptomyces</taxon>
    </lineage>
</organism>
<dbReference type="SMART" id="SM00382">
    <property type="entry name" value="AAA"/>
    <property type="match status" value="1"/>
</dbReference>
<evidence type="ECO:0000313" key="5">
    <source>
        <dbReference type="EMBL" id="MET9850088.1"/>
    </source>
</evidence>
<sequence>MEPDGATLSAAPRQGVADDPLLVRLGRLRERVSRLVDRRAAVDPTATDPLRGLYLSEEAVRHLLVPVPPDPERPEAAYDGPEDRFARLAGRLGLTDLDTAVLLIALAPDVDRSFEQLYGYLNDDVSRRRASVGLALDLCGVPVHRAAGRARFHPSAPLGALGLLTVEDPERPFLSRALAVPDRLVAHLLGDDAPDAALAAHVRPLTPPAESLVPGGAFTAKLAARLAAGPLAVHLREHREGDGLLCAAAALRAAGLEALHLTPPPEPAQDGDPWSGLLPRLLREARLSGRAIVVSPLPERPGPLLRALVPVGARDARHRHPPVVCVDPRPYDPQWADVDPLVLDAPRPDAGAVDAWSAALGAGAEGPGFDLAATVAPYRLGGDRIERAARAALDLAAFDGTEVTAAHLRRAARQQSASGLERHARRIRPDVGWGDLVLPDKPLVQLREFALRARHRDRVLGDWRLSAGGGRGHGVLGLFAGESGTGKTLSAEVVAADLGLDLYVVQLSSVVDKFVGETEKNLERIFTEADRTDAVLLFDEADAVFGKRSEVKDSHDKYANMESAYLLQRLEAFDGIALLTTNLRANIDEAFTRRLDMVVDFPFPDAGQRLALWRHSLASVPCADDTDPGGVARDFELAGGSIRSAVVTAAYAAVGRGDRVTSADLREGAEREYRKAGRLVPGEGGW</sequence>
<evidence type="ECO:0000256" key="3">
    <source>
        <dbReference type="ARBA" id="ARBA00022840"/>
    </source>
</evidence>
<evidence type="ECO:0000259" key="4">
    <source>
        <dbReference type="SMART" id="SM00382"/>
    </source>
</evidence>
<dbReference type="InterPro" id="IPR003959">
    <property type="entry name" value="ATPase_AAA_core"/>
</dbReference>
<dbReference type="SUPFAM" id="SSF52540">
    <property type="entry name" value="P-loop containing nucleoside triphosphate hydrolases"/>
    <property type="match status" value="1"/>
</dbReference>
<comment type="caution">
    <text evidence="5">The sequence shown here is derived from an EMBL/GenBank/DDBJ whole genome shotgun (WGS) entry which is preliminary data.</text>
</comment>
<dbReference type="Proteomes" id="UP001550210">
    <property type="component" value="Unassembled WGS sequence"/>
</dbReference>
<dbReference type="InterPro" id="IPR050221">
    <property type="entry name" value="26S_Proteasome_ATPase"/>
</dbReference>